<dbReference type="EMBL" id="KV722578">
    <property type="protein sequence ID" value="OCH85525.1"/>
    <property type="molecule type" value="Genomic_DNA"/>
</dbReference>
<sequence>MSALFQNCFYIGNEFNAILYGVELVLYYLTLKHLVSHEGRQNTKHEKFLIGFSTALLILITIFMATDAVFGEELWVVNQNFPGGTEAWFGLNVSVWYQTMGTASVVALNWLADGLMIYRCFIIWSSFLSIIIPSIIFLGTIALGILELWASGAPGTDFFAGKAQQIGLAYFSTTIGLEFIVTTLIVIRITTQARHIQDVLGRSVARTYTSTAALVVESALPLTLSGIAYVVPLGLNSDVTALTGAIYVMFACISPQLLILRVLSGRVWTREISTSPTIGFTGNTSTQVNENSDIALQDMFARNGTKGSASKQSIFVSTAPVPDDKYV</sequence>
<feature type="transmembrane region" description="Helical" evidence="1">
    <location>
        <begin position="121"/>
        <end position="146"/>
    </location>
</feature>
<feature type="transmembrane region" description="Helical" evidence="1">
    <location>
        <begin position="17"/>
        <end position="35"/>
    </location>
</feature>
<organism evidence="2 3">
    <name type="scientific">Obba rivulosa</name>
    <dbReference type="NCBI Taxonomy" id="1052685"/>
    <lineage>
        <taxon>Eukaryota</taxon>
        <taxon>Fungi</taxon>
        <taxon>Dikarya</taxon>
        <taxon>Basidiomycota</taxon>
        <taxon>Agaricomycotina</taxon>
        <taxon>Agaricomycetes</taxon>
        <taxon>Polyporales</taxon>
        <taxon>Gelatoporiaceae</taxon>
        <taxon>Obba</taxon>
    </lineage>
</organism>
<dbReference type="OrthoDB" id="2796825at2759"/>
<keyword evidence="1" id="KW-0812">Transmembrane</keyword>
<protein>
    <submittedName>
        <fullName evidence="2">Uncharacterized protein</fullName>
    </submittedName>
</protein>
<keyword evidence="1" id="KW-0472">Membrane</keyword>
<feature type="transmembrane region" description="Helical" evidence="1">
    <location>
        <begin position="95"/>
        <end position="112"/>
    </location>
</feature>
<evidence type="ECO:0000313" key="3">
    <source>
        <dbReference type="Proteomes" id="UP000250043"/>
    </source>
</evidence>
<reference evidence="2 3" key="1">
    <citation type="submission" date="2016-07" db="EMBL/GenBank/DDBJ databases">
        <title>Draft genome of the white-rot fungus Obba rivulosa 3A-2.</title>
        <authorList>
            <consortium name="DOE Joint Genome Institute"/>
            <person name="Miettinen O."/>
            <person name="Riley R."/>
            <person name="Acob R."/>
            <person name="Barry K."/>
            <person name="Cullen D."/>
            <person name="De Vries R."/>
            <person name="Hainaut M."/>
            <person name="Hatakka A."/>
            <person name="Henrissat B."/>
            <person name="Hilden K."/>
            <person name="Kuo R."/>
            <person name="Labutti K."/>
            <person name="Lipzen A."/>
            <person name="Makela M.R."/>
            <person name="Sandor L."/>
            <person name="Spatafora J.W."/>
            <person name="Grigoriev I.V."/>
            <person name="Hibbett D.S."/>
        </authorList>
    </citation>
    <scope>NUCLEOTIDE SEQUENCE [LARGE SCALE GENOMIC DNA]</scope>
    <source>
        <strain evidence="2 3">3A-2</strain>
    </source>
</reference>
<dbReference type="AlphaFoldDB" id="A0A8E2DF29"/>
<name>A0A8E2DF29_9APHY</name>
<feature type="transmembrane region" description="Helical" evidence="1">
    <location>
        <begin position="244"/>
        <end position="263"/>
    </location>
</feature>
<proteinExistence type="predicted"/>
<feature type="transmembrane region" description="Helical" evidence="1">
    <location>
        <begin position="47"/>
        <end position="66"/>
    </location>
</feature>
<keyword evidence="3" id="KW-1185">Reference proteome</keyword>
<keyword evidence="1" id="KW-1133">Transmembrane helix</keyword>
<feature type="transmembrane region" description="Helical" evidence="1">
    <location>
        <begin position="166"/>
        <end position="187"/>
    </location>
</feature>
<accession>A0A8E2DF29</accession>
<gene>
    <name evidence="2" type="ORF">OBBRIDRAFT_798064</name>
</gene>
<evidence type="ECO:0000313" key="2">
    <source>
        <dbReference type="EMBL" id="OCH85525.1"/>
    </source>
</evidence>
<dbReference type="Proteomes" id="UP000250043">
    <property type="component" value="Unassembled WGS sequence"/>
</dbReference>
<feature type="transmembrane region" description="Helical" evidence="1">
    <location>
        <begin position="208"/>
        <end position="232"/>
    </location>
</feature>
<evidence type="ECO:0000256" key="1">
    <source>
        <dbReference type="SAM" id="Phobius"/>
    </source>
</evidence>